<dbReference type="AlphaFoldDB" id="A0A9X0LFW4"/>
<evidence type="ECO:0000256" key="1">
    <source>
        <dbReference type="SAM" id="MobiDB-lite"/>
    </source>
</evidence>
<reference evidence="2 3" key="1">
    <citation type="submission" date="2015-10" db="EMBL/GenBank/DDBJ databases">
        <authorList>
            <person name="Ju K.-S."/>
            <person name="Doroghazi J.R."/>
            <person name="Metcalf W.W."/>
        </authorList>
    </citation>
    <scope>NUCLEOTIDE SEQUENCE [LARGE SCALE GENOMIC DNA]</scope>
    <source>
        <strain evidence="2 3">NRRL B-24793</strain>
    </source>
</reference>
<dbReference type="Proteomes" id="UP000053246">
    <property type="component" value="Unassembled WGS sequence"/>
</dbReference>
<name>A0A9X0LFW4_9ACTN</name>
<evidence type="ECO:0000313" key="3">
    <source>
        <dbReference type="Proteomes" id="UP000053246"/>
    </source>
</evidence>
<gene>
    <name evidence="2" type="ORF">ADL17_07270</name>
</gene>
<comment type="caution">
    <text evidence="2">The sequence shown here is derived from an EMBL/GenBank/DDBJ whole genome shotgun (WGS) entry which is preliminary data.</text>
</comment>
<dbReference type="EMBL" id="LMWI01000001">
    <property type="protein sequence ID" value="KUJ48795.1"/>
    <property type="molecule type" value="Genomic_DNA"/>
</dbReference>
<sequence>MIMGDGDADAGDFGGPDFAPAIPAAESSALGAPPAGHAAIVLGPGFRGHVILTTSAPRPAAQPAGEDPGDA</sequence>
<accession>A0A9X0LFW4</accession>
<protein>
    <submittedName>
        <fullName evidence="2">Uncharacterized protein</fullName>
    </submittedName>
</protein>
<keyword evidence="3" id="KW-1185">Reference proteome</keyword>
<feature type="region of interest" description="Disordered" evidence="1">
    <location>
        <begin position="1"/>
        <end position="30"/>
    </location>
</feature>
<feature type="compositionally biased region" description="Acidic residues" evidence="1">
    <location>
        <begin position="1"/>
        <end position="10"/>
    </location>
</feature>
<evidence type="ECO:0000313" key="2">
    <source>
        <dbReference type="EMBL" id="KUJ48795.1"/>
    </source>
</evidence>
<proteinExistence type="predicted"/>
<organism evidence="2 3">
    <name type="scientific">Micromonospora maris</name>
    <dbReference type="NCBI Taxonomy" id="1003110"/>
    <lineage>
        <taxon>Bacteria</taxon>
        <taxon>Bacillati</taxon>
        <taxon>Actinomycetota</taxon>
        <taxon>Actinomycetes</taxon>
        <taxon>Micromonosporales</taxon>
        <taxon>Micromonosporaceae</taxon>
        <taxon>Micromonospora</taxon>
    </lineage>
</organism>